<accession>A0A0D9VLT6</accession>
<evidence type="ECO:0000313" key="3">
    <source>
        <dbReference type="Proteomes" id="UP000032180"/>
    </source>
</evidence>
<keyword evidence="3" id="KW-1185">Reference proteome</keyword>
<proteinExistence type="predicted"/>
<name>A0A0D9VLT6_9ORYZ</name>
<sequence>MPVFNLRSLSSLSLHRRSCLSAHSSPPEGSTTTTVAALDFELQAHHVALPPHRGRQRRLDRRQLTEEAISPCSRSSRHDRHPPSVRVGDGRFHETTAVDLGWVLGHQTQPSTSVSATSTPCTKLGQGQFVCTKLSTGMDYNCKSISKHKLISKVYIEDAHRHGALRRRALRSNRTAGTLHLGFRMRQISTSPTTWASICPCRHRLVWWWRVVAVSSRSSFGGRRRPTRFGEDEHVSSSADMYGSSIISDLRTDKCR</sequence>
<evidence type="ECO:0000313" key="2">
    <source>
        <dbReference type="EnsemblPlants" id="LPERR02G28580.2"/>
    </source>
</evidence>
<organism evidence="2 3">
    <name type="scientific">Leersia perrieri</name>
    <dbReference type="NCBI Taxonomy" id="77586"/>
    <lineage>
        <taxon>Eukaryota</taxon>
        <taxon>Viridiplantae</taxon>
        <taxon>Streptophyta</taxon>
        <taxon>Embryophyta</taxon>
        <taxon>Tracheophyta</taxon>
        <taxon>Spermatophyta</taxon>
        <taxon>Magnoliopsida</taxon>
        <taxon>Liliopsida</taxon>
        <taxon>Poales</taxon>
        <taxon>Poaceae</taxon>
        <taxon>BOP clade</taxon>
        <taxon>Oryzoideae</taxon>
        <taxon>Oryzeae</taxon>
        <taxon>Oryzinae</taxon>
        <taxon>Leersia</taxon>
    </lineage>
</organism>
<dbReference type="HOGENOM" id="CLU_1117105_0_0_1"/>
<dbReference type="EnsemblPlants" id="LPERR02G28580.2">
    <property type="protein sequence ID" value="LPERR02G28580.2"/>
    <property type="gene ID" value="LPERR02G28580"/>
</dbReference>
<feature type="region of interest" description="Disordered" evidence="1">
    <location>
        <begin position="52"/>
        <end position="89"/>
    </location>
</feature>
<reference evidence="2 3" key="1">
    <citation type="submission" date="2012-08" db="EMBL/GenBank/DDBJ databases">
        <title>Oryza genome evolution.</title>
        <authorList>
            <person name="Wing R.A."/>
        </authorList>
    </citation>
    <scope>NUCLEOTIDE SEQUENCE</scope>
</reference>
<evidence type="ECO:0000256" key="1">
    <source>
        <dbReference type="SAM" id="MobiDB-lite"/>
    </source>
</evidence>
<dbReference type="eggNOG" id="KOG0032">
    <property type="taxonomic scope" value="Eukaryota"/>
</dbReference>
<dbReference type="Proteomes" id="UP000032180">
    <property type="component" value="Chromosome 2"/>
</dbReference>
<dbReference type="AlphaFoldDB" id="A0A0D9VLT6"/>
<dbReference type="Gramene" id="LPERR02G28580.2">
    <property type="protein sequence ID" value="LPERR02G28580.2"/>
    <property type="gene ID" value="LPERR02G28580"/>
</dbReference>
<reference evidence="2" key="3">
    <citation type="submission" date="2015-04" db="UniProtKB">
        <authorList>
            <consortium name="EnsemblPlants"/>
        </authorList>
    </citation>
    <scope>IDENTIFICATION</scope>
</reference>
<reference evidence="3" key="2">
    <citation type="submission" date="2013-12" db="EMBL/GenBank/DDBJ databases">
        <authorList>
            <person name="Yu Y."/>
            <person name="Lee S."/>
            <person name="de Baynast K."/>
            <person name="Wissotski M."/>
            <person name="Liu L."/>
            <person name="Talag J."/>
            <person name="Goicoechea J."/>
            <person name="Angelova A."/>
            <person name="Jetty R."/>
            <person name="Kudrna D."/>
            <person name="Golser W."/>
            <person name="Rivera L."/>
            <person name="Zhang J."/>
            <person name="Wing R."/>
        </authorList>
    </citation>
    <scope>NUCLEOTIDE SEQUENCE</scope>
</reference>
<dbReference type="STRING" id="77586.A0A0D9VLT6"/>
<protein>
    <submittedName>
        <fullName evidence="2">Uncharacterized protein</fullName>
    </submittedName>
</protein>